<organism evidence="2 3">
    <name type="scientific">Daphnia galeata</name>
    <dbReference type="NCBI Taxonomy" id="27404"/>
    <lineage>
        <taxon>Eukaryota</taxon>
        <taxon>Metazoa</taxon>
        <taxon>Ecdysozoa</taxon>
        <taxon>Arthropoda</taxon>
        <taxon>Crustacea</taxon>
        <taxon>Branchiopoda</taxon>
        <taxon>Diplostraca</taxon>
        <taxon>Cladocera</taxon>
        <taxon>Anomopoda</taxon>
        <taxon>Daphniidae</taxon>
        <taxon>Daphnia</taxon>
    </lineage>
</organism>
<evidence type="ECO:0000313" key="2">
    <source>
        <dbReference type="EMBL" id="CAH0102909.1"/>
    </source>
</evidence>
<dbReference type="OrthoDB" id="10464301at2759"/>
<accession>A0A8J2RNM7</accession>
<dbReference type="AlphaFoldDB" id="A0A8J2RNM7"/>
<evidence type="ECO:0000313" key="3">
    <source>
        <dbReference type="Proteomes" id="UP000789390"/>
    </source>
</evidence>
<comment type="caution">
    <text evidence="2">The sequence shown here is derived from an EMBL/GenBank/DDBJ whole genome shotgun (WGS) entry which is preliminary data.</text>
</comment>
<keyword evidence="3" id="KW-1185">Reference proteome</keyword>
<evidence type="ECO:0000256" key="1">
    <source>
        <dbReference type="SAM" id="MobiDB-lite"/>
    </source>
</evidence>
<name>A0A8J2RNM7_9CRUS</name>
<dbReference type="Proteomes" id="UP000789390">
    <property type="component" value="Unassembled WGS sequence"/>
</dbReference>
<feature type="region of interest" description="Disordered" evidence="1">
    <location>
        <begin position="72"/>
        <end position="113"/>
    </location>
</feature>
<sequence length="135" mass="15816">MPFRQFYSSRRERIITSHRRIVLSLVDPSCDFLRSSPNDYTLEREAVEFLFTETFLELMRKKATQDIKLANSAAARAKTKAGRKRETSHPDSSTQELRPRRRDHTLIQMTGRIKRVLHPTATKSWLSGENRQSIR</sequence>
<proteinExistence type="predicted"/>
<protein>
    <submittedName>
        <fullName evidence="2">Uncharacterized protein</fullName>
    </submittedName>
</protein>
<dbReference type="EMBL" id="CAKKLH010000097">
    <property type="protein sequence ID" value="CAH0102909.1"/>
    <property type="molecule type" value="Genomic_DNA"/>
</dbReference>
<gene>
    <name evidence="2" type="ORF">DGAL_LOCUS5433</name>
</gene>
<reference evidence="2" key="1">
    <citation type="submission" date="2021-11" db="EMBL/GenBank/DDBJ databases">
        <authorList>
            <person name="Schell T."/>
        </authorList>
    </citation>
    <scope>NUCLEOTIDE SEQUENCE</scope>
    <source>
        <strain evidence="2">M5</strain>
    </source>
</reference>